<reference evidence="2 3" key="1">
    <citation type="submission" date="2019-01" db="EMBL/GenBank/DDBJ databases">
        <title>Sequencing of cultivated peanut Arachis hypogaea provides insights into genome evolution and oil improvement.</title>
        <authorList>
            <person name="Chen X."/>
        </authorList>
    </citation>
    <scope>NUCLEOTIDE SEQUENCE [LARGE SCALE GENOMIC DNA]</scope>
    <source>
        <strain evidence="3">cv. Fuhuasheng</strain>
        <tissue evidence="2">Leaves</tissue>
    </source>
</reference>
<proteinExistence type="predicted"/>
<dbReference type="STRING" id="3818.A0A444X890"/>
<dbReference type="EMBL" id="SDMP01000020">
    <property type="protein sequence ID" value="RYQ85917.1"/>
    <property type="molecule type" value="Genomic_DNA"/>
</dbReference>
<feature type="domain" description="Myb/SANT-like" evidence="1">
    <location>
        <begin position="5"/>
        <end position="88"/>
    </location>
</feature>
<organism evidence="2 3">
    <name type="scientific">Arachis hypogaea</name>
    <name type="common">Peanut</name>
    <dbReference type="NCBI Taxonomy" id="3818"/>
    <lineage>
        <taxon>Eukaryota</taxon>
        <taxon>Viridiplantae</taxon>
        <taxon>Streptophyta</taxon>
        <taxon>Embryophyta</taxon>
        <taxon>Tracheophyta</taxon>
        <taxon>Spermatophyta</taxon>
        <taxon>Magnoliopsida</taxon>
        <taxon>eudicotyledons</taxon>
        <taxon>Gunneridae</taxon>
        <taxon>Pentapetalae</taxon>
        <taxon>rosids</taxon>
        <taxon>fabids</taxon>
        <taxon>Fabales</taxon>
        <taxon>Fabaceae</taxon>
        <taxon>Papilionoideae</taxon>
        <taxon>50 kb inversion clade</taxon>
        <taxon>dalbergioids sensu lato</taxon>
        <taxon>Dalbergieae</taxon>
        <taxon>Pterocarpus clade</taxon>
        <taxon>Arachis</taxon>
    </lineage>
</organism>
<dbReference type="PANTHER" id="PTHR46250:SF18">
    <property type="entry name" value="MYB_SANT-LIKE DOMAIN-CONTAINING PROTEIN"/>
    <property type="match status" value="1"/>
</dbReference>
<dbReference type="PANTHER" id="PTHR46250">
    <property type="entry name" value="MYB/SANT-LIKE DNA-BINDING DOMAIN PROTEIN-RELATED"/>
    <property type="match status" value="1"/>
</dbReference>
<evidence type="ECO:0000259" key="1">
    <source>
        <dbReference type="Pfam" id="PF12776"/>
    </source>
</evidence>
<dbReference type="AlphaFoldDB" id="A0A444X890"/>
<accession>A0A444X890</accession>
<dbReference type="Proteomes" id="UP000289738">
    <property type="component" value="Chromosome B10"/>
</dbReference>
<name>A0A444X890_ARAHY</name>
<comment type="caution">
    <text evidence="2">The sequence shown here is derived from an EMBL/GenBank/DDBJ whole genome shotgun (WGS) entry which is preliminary data.</text>
</comment>
<gene>
    <name evidence="2" type="ORF">Ahy_B10g105557</name>
</gene>
<protein>
    <recommendedName>
        <fullName evidence="1">Myb/SANT-like domain-containing protein</fullName>
    </recommendedName>
</protein>
<dbReference type="InterPro" id="IPR024752">
    <property type="entry name" value="Myb/SANT-like_dom"/>
</dbReference>
<evidence type="ECO:0000313" key="2">
    <source>
        <dbReference type="EMBL" id="RYQ85917.1"/>
    </source>
</evidence>
<keyword evidence="3" id="KW-1185">Reference proteome</keyword>
<dbReference type="Pfam" id="PF12776">
    <property type="entry name" value="Myb_DNA-bind_3"/>
    <property type="match status" value="1"/>
</dbReference>
<evidence type="ECO:0000313" key="3">
    <source>
        <dbReference type="Proteomes" id="UP000289738"/>
    </source>
</evidence>
<sequence length="285" mass="33626">MDKHMWTKEETEAFVDFMEECIIDGLKADCGQFKSRTFNKLALKMLEVFPTCTLTAKHCKNKHKRLKEKYQYASEMLACSRFEWNSDKYRDVFYAWIKVHPTKFYTPGKPFPLFHRLEGISERIEPWVQVQSMVLTYKSNKFTRRRKIIVQVWMILKCQQIQVLMKAKERKQNNILERMAKHVHMSKYLPMLVSKRNSGKKQKQNDILERMAEHVQFLTAAQGKNVQVLVDAISGVNEKFKISEKLEQLGFSDDEVVQVVLKFSDNPQLEKSFWDLTDSQKSALV</sequence>